<comment type="caution">
    <text evidence="2">The sequence shown here is derived from an EMBL/GenBank/DDBJ whole genome shotgun (WGS) entry which is preliminary data.</text>
</comment>
<accession>A0A834TQQ6</accession>
<dbReference type="AlphaFoldDB" id="A0A834TQQ6"/>
<feature type="region of interest" description="Disordered" evidence="1">
    <location>
        <begin position="1"/>
        <end position="31"/>
    </location>
</feature>
<reference evidence="2" key="1">
    <citation type="submission" date="2020-09" db="EMBL/GenBank/DDBJ databases">
        <title>Genome-Enabled Discovery of Anthraquinone Biosynthesis in Senna tora.</title>
        <authorList>
            <person name="Kang S.-H."/>
            <person name="Pandey R.P."/>
            <person name="Lee C.-M."/>
            <person name="Sim J.-S."/>
            <person name="Jeong J.-T."/>
            <person name="Choi B.-S."/>
            <person name="Jung M."/>
            <person name="Ginzburg D."/>
            <person name="Zhao K."/>
            <person name="Won S.Y."/>
            <person name="Oh T.-J."/>
            <person name="Yu Y."/>
            <person name="Kim N.-H."/>
            <person name="Lee O.R."/>
            <person name="Lee T.-H."/>
            <person name="Bashyal P."/>
            <person name="Kim T.-S."/>
            <person name="Lee W.-H."/>
            <person name="Kawkins C."/>
            <person name="Kim C.-K."/>
            <person name="Kim J.S."/>
            <person name="Ahn B.O."/>
            <person name="Rhee S.Y."/>
            <person name="Sohng J.K."/>
        </authorList>
    </citation>
    <scope>NUCLEOTIDE SEQUENCE</scope>
    <source>
        <tissue evidence="2">Leaf</tissue>
    </source>
</reference>
<organism evidence="2 3">
    <name type="scientific">Senna tora</name>
    <dbReference type="NCBI Taxonomy" id="362788"/>
    <lineage>
        <taxon>Eukaryota</taxon>
        <taxon>Viridiplantae</taxon>
        <taxon>Streptophyta</taxon>
        <taxon>Embryophyta</taxon>
        <taxon>Tracheophyta</taxon>
        <taxon>Spermatophyta</taxon>
        <taxon>Magnoliopsida</taxon>
        <taxon>eudicotyledons</taxon>
        <taxon>Gunneridae</taxon>
        <taxon>Pentapetalae</taxon>
        <taxon>rosids</taxon>
        <taxon>fabids</taxon>
        <taxon>Fabales</taxon>
        <taxon>Fabaceae</taxon>
        <taxon>Caesalpinioideae</taxon>
        <taxon>Cassia clade</taxon>
        <taxon>Senna</taxon>
    </lineage>
</organism>
<evidence type="ECO:0000256" key="1">
    <source>
        <dbReference type="SAM" id="MobiDB-lite"/>
    </source>
</evidence>
<name>A0A834TQQ6_9FABA</name>
<evidence type="ECO:0000313" key="3">
    <source>
        <dbReference type="Proteomes" id="UP000634136"/>
    </source>
</evidence>
<evidence type="ECO:0000313" key="2">
    <source>
        <dbReference type="EMBL" id="KAF7826500.1"/>
    </source>
</evidence>
<proteinExistence type="predicted"/>
<dbReference type="Proteomes" id="UP000634136">
    <property type="component" value="Unassembled WGS sequence"/>
</dbReference>
<protein>
    <submittedName>
        <fullName evidence="2">Uncharacterized protein</fullName>
    </submittedName>
</protein>
<feature type="region of interest" description="Disordered" evidence="1">
    <location>
        <begin position="105"/>
        <end position="126"/>
    </location>
</feature>
<sequence length="126" mass="14311">MADNAVVGNANMRRSNRINRPPTPGSPRLGCHFKKSKMEAKTVMTVVVHCRHHFKFSWYDRDKSTDKGESSSSSKIIKEKLIMSVVHINIYFSVFFTEPLRSEMKSMTSGSANAEGRTKDEDREAK</sequence>
<dbReference type="EMBL" id="JAAIUW010000006">
    <property type="protein sequence ID" value="KAF7826500.1"/>
    <property type="molecule type" value="Genomic_DNA"/>
</dbReference>
<gene>
    <name evidence="2" type="ORF">G2W53_017664</name>
</gene>
<keyword evidence="3" id="KW-1185">Reference proteome</keyword>
<feature type="compositionally biased region" description="Basic and acidic residues" evidence="1">
    <location>
        <begin position="116"/>
        <end position="126"/>
    </location>
</feature>